<reference evidence="5 6" key="1">
    <citation type="submission" date="2019-06" db="EMBL/GenBank/DDBJ databases">
        <title>Sequencing the genomes of 1000 actinobacteria strains.</title>
        <authorList>
            <person name="Klenk H.-P."/>
        </authorList>
    </citation>
    <scope>NUCLEOTIDE SEQUENCE [LARGE SCALE GENOMIC DNA]</scope>
    <source>
        <strain evidence="5 6">DSM 19560</strain>
    </source>
</reference>
<organism evidence="5 6">
    <name type="scientific">Rudaeicoccus suwonensis</name>
    <dbReference type="NCBI Taxonomy" id="657409"/>
    <lineage>
        <taxon>Bacteria</taxon>
        <taxon>Bacillati</taxon>
        <taxon>Actinomycetota</taxon>
        <taxon>Actinomycetes</taxon>
        <taxon>Micrococcales</taxon>
        <taxon>Dermacoccaceae</taxon>
        <taxon>Rudaeicoccus</taxon>
    </lineage>
</organism>
<dbReference type="InterPro" id="IPR000524">
    <property type="entry name" value="Tscrpt_reg_HTH_GntR"/>
</dbReference>
<dbReference type="InterPro" id="IPR050679">
    <property type="entry name" value="Bact_HTH_transcr_reg"/>
</dbReference>
<feature type="domain" description="HTH gntR-type" evidence="4">
    <location>
        <begin position="2"/>
        <end position="72"/>
    </location>
</feature>
<dbReference type="PANTHER" id="PTHR44846">
    <property type="entry name" value="MANNOSYL-D-GLYCERATE TRANSPORT/METABOLISM SYSTEM REPRESSOR MNGR-RELATED"/>
    <property type="match status" value="1"/>
</dbReference>
<keyword evidence="2" id="KW-0238">DNA-binding</keyword>
<keyword evidence="1" id="KW-0805">Transcription regulation</keyword>
<gene>
    <name evidence="5" type="ORF">BKA23_0276</name>
</gene>
<dbReference type="SMART" id="SM00345">
    <property type="entry name" value="HTH_GNTR"/>
    <property type="match status" value="1"/>
</dbReference>
<evidence type="ECO:0000256" key="3">
    <source>
        <dbReference type="ARBA" id="ARBA00023163"/>
    </source>
</evidence>
<dbReference type="Proteomes" id="UP000318297">
    <property type="component" value="Unassembled WGS sequence"/>
</dbReference>
<accession>A0A561E7A8</accession>
<dbReference type="Pfam" id="PF00392">
    <property type="entry name" value="GntR"/>
    <property type="match status" value="1"/>
</dbReference>
<dbReference type="AlphaFoldDB" id="A0A561E7A8"/>
<dbReference type="Gene3D" id="3.40.1410.10">
    <property type="entry name" value="Chorismate lyase-like"/>
    <property type="match status" value="1"/>
</dbReference>
<dbReference type="InterPro" id="IPR028978">
    <property type="entry name" value="Chorismate_lyase_/UTRA_dom_sf"/>
</dbReference>
<keyword evidence="3" id="KW-0804">Transcription</keyword>
<name>A0A561E7A8_9MICO</name>
<dbReference type="Gene3D" id="1.10.10.10">
    <property type="entry name" value="Winged helix-like DNA-binding domain superfamily/Winged helix DNA-binding domain"/>
    <property type="match status" value="1"/>
</dbReference>
<dbReference type="GO" id="GO:0003700">
    <property type="term" value="F:DNA-binding transcription factor activity"/>
    <property type="evidence" value="ECO:0007669"/>
    <property type="project" value="InterPro"/>
</dbReference>
<dbReference type="InterPro" id="IPR036390">
    <property type="entry name" value="WH_DNA-bd_sf"/>
</dbReference>
<dbReference type="Pfam" id="PF07702">
    <property type="entry name" value="UTRA"/>
    <property type="match status" value="1"/>
</dbReference>
<sequence>MARKTLHRHEAVERHIRSRVASLSAGDPIESDAELAELFQISRMTVRQATQRLVAEGVIYRINGVGTFVGAPQVHRHQSNLRSFADEMALRGLAATSQLLSRETRQASKGESAMLRLSPRSKVLHLRFLGFADQQPMVIESFVLPMRFASLLDTTPSSASLREQLIEHGMTARSVVGTHSAEVATPEEAQLLQLPLGAALFVARHVSRTEDDQPVEITESRYAGSRFTVHVESDA</sequence>
<protein>
    <submittedName>
        <fullName evidence="5">GntR family transcriptional regulator</fullName>
    </submittedName>
</protein>
<comment type="caution">
    <text evidence="5">The sequence shown here is derived from an EMBL/GenBank/DDBJ whole genome shotgun (WGS) entry which is preliminary data.</text>
</comment>
<dbReference type="CDD" id="cd07377">
    <property type="entry name" value="WHTH_GntR"/>
    <property type="match status" value="1"/>
</dbReference>
<evidence type="ECO:0000313" key="5">
    <source>
        <dbReference type="EMBL" id="TWE11507.1"/>
    </source>
</evidence>
<proteinExistence type="predicted"/>
<evidence type="ECO:0000256" key="1">
    <source>
        <dbReference type="ARBA" id="ARBA00023015"/>
    </source>
</evidence>
<evidence type="ECO:0000313" key="6">
    <source>
        <dbReference type="Proteomes" id="UP000318297"/>
    </source>
</evidence>
<dbReference type="SMART" id="SM00866">
    <property type="entry name" value="UTRA"/>
    <property type="match status" value="1"/>
</dbReference>
<evidence type="ECO:0000259" key="4">
    <source>
        <dbReference type="PROSITE" id="PS50949"/>
    </source>
</evidence>
<dbReference type="InterPro" id="IPR036388">
    <property type="entry name" value="WH-like_DNA-bd_sf"/>
</dbReference>
<dbReference type="PROSITE" id="PS50949">
    <property type="entry name" value="HTH_GNTR"/>
    <property type="match status" value="1"/>
</dbReference>
<dbReference type="SUPFAM" id="SSF64288">
    <property type="entry name" value="Chorismate lyase-like"/>
    <property type="match status" value="1"/>
</dbReference>
<dbReference type="PRINTS" id="PR00035">
    <property type="entry name" value="HTHGNTR"/>
</dbReference>
<dbReference type="SUPFAM" id="SSF46785">
    <property type="entry name" value="Winged helix' DNA-binding domain"/>
    <property type="match status" value="1"/>
</dbReference>
<keyword evidence="6" id="KW-1185">Reference proteome</keyword>
<dbReference type="RefSeq" id="WP_170226325.1">
    <property type="nucleotide sequence ID" value="NZ_VIVQ01000001.1"/>
</dbReference>
<dbReference type="InterPro" id="IPR011663">
    <property type="entry name" value="UTRA"/>
</dbReference>
<evidence type="ECO:0000256" key="2">
    <source>
        <dbReference type="ARBA" id="ARBA00023125"/>
    </source>
</evidence>
<dbReference type="GO" id="GO:0003677">
    <property type="term" value="F:DNA binding"/>
    <property type="evidence" value="ECO:0007669"/>
    <property type="project" value="UniProtKB-KW"/>
</dbReference>
<dbReference type="EMBL" id="VIVQ01000001">
    <property type="protein sequence ID" value="TWE11507.1"/>
    <property type="molecule type" value="Genomic_DNA"/>
</dbReference>